<reference evidence="5 6" key="1">
    <citation type="journal article" date="2018" name="ISME J.">
        <title>Endosymbiont genomes yield clues of tubeworm success.</title>
        <authorList>
            <person name="Li Y."/>
            <person name="Liles M.R."/>
            <person name="Halanych K.M."/>
        </authorList>
    </citation>
    <scope>NUCLEOTIDE SEQUENCE [LARGE SCALE GENOMIC DNA]</scope>
    <source>
        <strain evidence="5">A1462</strain>
    </source>
</reference>
<dbReference type="InterPro" id="IPR029016">
    <property type="entry name" value="GAF-like_dom_sf"/>
</dbReference>
<keyword evidence="6" id="KW-1185">Reference proteome</keyword>
<dbReference type="GO" id="GO:0052621">
    <property type="term" value="F:diguanylate cyclase activity"/>
    <property type="evidence" value="ECO:0007669"/>
    <property type="project" value="UniProtKB-EC"/>
</dbReference>
<dbReference type="Gene3D" id="3.30.450.40">
    <property type="match status" value="1"/>
</dbReference>
<dbReference type="SUPFAM" id="SSF55073">
    <property type="entry name" value="Nucleotide cyclase"/>
    <property type="match status" value="1"/>
</dbReference>
<evidence type="ECO:0000256" key="1">
    <source>
        <dbReference type="ARBA" id="ARBA00001946"/>
    </source>
</evidence>
<dbReference type="AlphaFoldDB" id="A0A370DP15"/>
<evidence type="ECO:0000259" key="4">
    <source>
        <dbReference type="PROSITE" id="PS50887"/>
    </source>
</evidence>
<dbReference type="InterPro" id="IPR050469">
    <property type="entry name" value="Diguanylate_Cyclase"/>
</dbReference>
<name>A0A370DP15_9GAMM</name>
<evidence type="ECO:0000313" key="6">
    <source>
        <dbReference type="Proteomes" id="UP000254771"/>
    </source>
</evidence>
<dbReference type="FunFam" id="3.30.70.270:FF:000001">
    <property type="entry name" value="Diguanylate cyclase domain protein"/>
    <property type="match status" value="1"/>
</dbReference>
<sequence>MRSLEQENRMLRQRLLELGREALHNENTFKRFHQRELELLSANSLPELLNSMTDGLQDSFQVKAIQLIIEDQEHDIRRLLYNTGIPEDAFPLVRFVDQIDSVNREYATLRLPRLGPFLSPDHDSLFSSRSELRSIAILPIFCRNRLIGSLNLGSTDSKRFTRHHGSDFLHRLAAIGGVCLENAVNRERLIISGLTDALTGMHNRRYLDRRLKEELARANRYRQPMSCLFIDADHFKQVNDTHGHQAGDTVLRELASRIRSQLRASDVATRYGGEEFTLLLPQTSLDEAKLLAERIRLEISSHPITLDSGEQIPLTVSIGISEALPTLGKASLEQVGEHLLATADEAVYRAKNNGRNRVEHCREDIRQQLPVDEVS</sequence>
<accession>A0A370DP15</accession>
<dbReference type="PROSITE" id="PS50887">
    <property type="entry name" value="GGDEF"/>
    <property type="match status" value="1"/>
</dbReference>
<dbReference type="InterPro" id="IPR043128">
    <property type="entry name" value="Rev_trsase/Diguanyl_cyclase"/>
</dbReference>
<dbReference type="PANTHER" id="PTHR45138">
    <property type="entry name" value="REGULATORY COMPONENTS OF SENSORY TRANSDUCTION SYSTEM"/>
    <property type="match status" value="1"/>
</dbReference>
<dbReference type="InterPro" id="IPR029787">
    <property type="entry name" value="Nucleotide_cyclase"/>
</dbReference>
<dbReference type="Pfam" id="PF04340">
    <property type="entry name" value="DUF484"/>
    <property type="match status" value="1"/>
</dbReference>
<dbReference type="EMBL" id="QFXE01000008">
    <property type="protein sequence ID" value="RDH86656.1"/>
    <property type="molecule type" value="Genomic_DNA"/>
</dbReference>
<gene>
    <name evidence="5" type="ORF">DIZ78_07055</name>
</gene>
<proteinExistence type="predicted"/>
<evidence type="ECO:0000313" key="5">
    <source>
        <dbReference type="EMBL" id="RDH86656.1"/>
    </source>
</evidence>
<dbReference type="SUPFAM" id="SSF55781">
    <property type="entry name" value="GAF domain-like"/>
    <property type="match status" value="1"/>
</dbReference>
<dbReference type="SMART" id="SM00267">
    <property type="entry name" value="GGDEF"/>
    <property type="match status" value="1"/>
</dbReference>
<organism evidence="5 6">
    <name type="scientific">endosymbiont of Escarpia spicata</name>
    <dbReference type="NCBI Taxonomy" id="2200908"/>
    <lineage>
        <taxon>Bacteria</taxon>
        <taxon>Pseudomonadati</taxon>
        <taxon>Pseudomonadota</taxon>
        <taxon>Gammaproteobacteria</taxon>
        <taxon>sulfur-oxidizing symbionts</taxon>
    </lineage>
</organism>
<dbReference type="Pfam" id="PF00990">
    <property type="entry name" value="GGDEF"/>
    <property type="match status" value="1"/>
</dbReference>
<comment type="caution">
    <text evidence="5">The sequence shown here is derived from an EMBL/GenBank/DDBJ whole genome shotgun (WGS) entry which is preliminary data.</text>
</comment>
<dbReference type="GO" id="GO:1902201">
    <property type="term" value="P:negative regulation of bacterial-type flagellum-dependent cell motility"/>
    <property type="evidence" value="ECO:0007669"/>
    <property type="project" value="TreeGrafter"/>
</dbReference>
<comment type="cofactor">
    <cofactor evidence="1">
        <name>Mg(2+)</name>
        <dbReference type="ChEBI" id="CHEBI:18420"/>
    </cofactor>
</comment>
<dbReference type="Gene3D" id="3.30.70.270">
    <property type="match status" value="1"/>
</dbReference>
<evidence type="ECO:0000256" key="3">
    <source>
        <dbReference type="ARBA" id="ARBA00034247"/>
    </source>
</evidence>
<dbReference type="InterPro" id="IPR007435">
    <property type="entry name" value="DUF484"/>
</dbReference>
<dbReference type="NCBIfam" id="TIGR00254">
    <property type="entry name" value="GGDEF"/>
    <property type="match status" value="1"/>
</dbReference>
<evidence type="ECO:0000256" key="2">
    <source>
        <dbReference type="ARBA" id="ARBA00012528"/>
    </source>
</evidence>
<feature type="domain" description="GGDEF" evidence="4">
    <location>
        <begin position="223"/>
        <end position="363"/>
    </location>
</feature>
<dbReference type="Proteomes" id="UP000254771">
    <property type="component" value="Unassembled WGS sequence"/>
</dbReference>
<protein>
    <recommendedName>
        <fullName evidence="2">diguanylate cyclase</fullName>
        <ecNumber evidence="2">2.7.7.65</ecNumber>
    </recommendedName>
</protein>
<dbReference type="GO" id="GO:0005886">
    <property type="term" value="C:plasma membrane"/>
    <property type="evidence" value="ECO:0007669"/>
    <property type="project" value="TreeGrafter"/>
</dbReference>
<dbReference type="InterPro" id="IPR000160">
    <property type="entry name" value="GGDEF_dom"/>
</dbReference>
<dbReference type="EC" id="2.7.7.65" evidence="2"/>
<dbReference type="PANTHER" id="PTHR45138:SF9">
    <property type="entry name" value="DIGUANYLATE CYCLASE DGCM-RELATED"/>
    <property type="match status" value="1"/>
</dbReference>
<comment type="catalytic activity">
    <reaction evidence="3">
        <text>2 GTP = 3',3'-c-di-GMP + 2 diphosphate</text>
        <dbReference type="Rhea" id="RHEA:24898"/>
        <dbReference type="ChEBI" id="CHEBI:33019"/>
        <dbReference type="ChEBI" id="CHEBI:37565"/>
        <dbReference type="ChEBI" id="CHEBI:58805"/>
        <dbReference type="EC" id="2.7.7.65"/>
    </reaction>
</comment>
<dbReference type="GO" id="GO:0043709">
    <property type="term" value="P:cell adhesion involved in single-species biofilm formation"/>
    <property type="evidence" value="ECO:0007669"/>
    <property type="project" value="TreeGrafter"/>
</dbReference>
<dbReference type="CDD" id="cd01949">
    <property type="entry name" value="GGDEF"/>
    <property type="match status" value="1"/>
</dbReference>